<dbReference type="CDD" id="cd11326">
    <property type="entry name" value="AmyAc_Glg_debranch"/>
    <property type="match status" value="1"/>
</dbReference>
<accession>R7Q452</accession>
<keyword evidence="9" id="KW-1185">Reference proteome</keyword>
<evidence type="ECO:0000256" key="2">
    <source>
        <dbReference type="ARBA" id="ARBA00008061"/>
    </source>
</evidence>
<dbReference type="PhylomeDB" id="R7Q452"/>
<dbReference type="InterPro" id="IPR006047">
    <property type="entry name" value="GH13_cat_dom"/>
</dbReference>
<dbReference type="Pfam" id="PF00128">
    <property type="entry name" value="Alpha-amylase"/>
    <property type="match status" value="1"/>
</dbReference>
<dbReference type="GO" id="GO:0005975">
    <property type="term" value="P:carbohydrate metabolic process"/>
    <property type="evidence" value="ECO:0007669"/>
    <property type="project" value="InterPro"/>
</dbReference>
<dbReference type="PANTHER" id="PTHR43002">
    <property type="entry name" value="GLYCOGEN DEBRANCHING ENZYME"/>
    <property type="match status" value="1"/>
</dbReference>
<protein>
    <submittedName>
        <fullName evidence="8">Isoamylase glycoside hydrolase family GH13, Hsp33</fullName>
    </submittedName>
</protein>
<evidence type="ECO:0000256" key="3">
    <source>
        <dbReference type="ARBA" id="ARBA00022528"/>
    </source>
</evidence>
<dbReference type="GeneID" id="17319493"/>
<reference evidence="9" key="1">
    <citation type="journal article" date="2013" name="Proc. Natl. Acad. Sci. U.S.A.">
        <title>Genome structure and metabolic features in the red seaweed Chondrus crispus shed light on evolution of the Archaeplastida.</title>
        <authorList>
            <person name="Collen J."/>
            <person name="Porcel B."/>
            <person name="Carre W."/>
            <person name="Ball S.G."/>
            <person name="Chaparro C."/>
            <person name="Tonon T."/>
            <person name="Barbeyron T."/>
            <person name="Michel G."/>
            <person name="Noel B."/>
            <person name="Valentin K."/>
            <person name="Elias M."/>
            <person name="Artiguenave F."/>
            <person name="Arun A."/>
            <person name="Aury J.M."/>
            <person name="Barbosa-Neto J.F."/>
            <person name="Bothwell J.H."/>
            <person name="Bouget F.Y."/>
            <person name="Brillet L."/>
            <person name="Cabello-Hurtado F."/>
            <person name="Capella-Gutierrez S."/>
            <person name="Charrier B."/>
            <person name="Cladiere L."/>
            <person name="Cock J.M."/>
            <person name="Coelho S.M."/>
            <person name="Colleoni C."/>
            <person name="Czjzek M."/>
            <person name="Da Silva C."/>
            <person name="Delage L."/>
            <person name="Denoeud F."/>
            <person name="Deschamps P."/>
            <person name="Dittami S.M."/>
            <person name="Gabaldon T."/>
            <person name="Gachon C.M."/>
            <person name="Groisillier A."/>
            <person name="Herve C."/>
            <person name="Jabbari K."/>
            <person name="Katinka M."/>
            <person name="Kloareg B."/>
            <person name="Kowalczyk N."/>
            <person name="Labadie K."/>
            <person name="Leblanc C."/>
            <person name="Lopez P.J."/>
            <person name="McLachlan D.H."/>
            <person name="Meslet-Cladiere L."/>
            <person name="Moustafa A."/>
            <person name="Nehr Z."/>
            <person name="Nyvall Collen P."/>
            <person name="Panaud O."/>
            <person name="Partensky F."/>
            <person name="Poulain J."/>
            <person name="Rensing S.A."/>
            <person name="Rousvoal S."/>
            <person name="Samson G."/>
            <person name="Symeonidi A."/>
            <person name="Weissenbach J."/>
            <person name="Zambounis A."/>
            <person name="Wincker P."/>
            <person name="Boyen C."/>
        </authorList>
    </citation>
    <scope>NUCLEOTIDE SEQUENCE [LARGE SCALE GENOMIC DNA]</scope>
    <source>
        <strain evidence="9">cv. Stackhouse</strain>
    </source>
</reference>
<proteinExistence type="inferred from homology"/>
<feature type="domain" description="Glycosyl hydrolase family 13 catalytic" evidence="7">
    <location>
        <begin position="158"/>
        <end position="580"/>
    </location>
</feature>
<dbReference type="SMART" id="SM00642">
    <property type="entry name" value="Aamy"/>
    <property type="match status" value="1"/>
</dbReference>
<feature type="region of interest" description="Disordered" evidence="6">
    <location>
        <begin position="1"/>
        <end position="23"/>
    </location>
</feature>
<dbReference type="SUPFAM" id="SSF81296">
    <property type="entry name" value="E set domains"/>
    <property type="match status" value="1"/>
</dbReference>
<evidence type="ECO:0000256" key="6">
    <source>
        <dbReference type="SAM" id="MobiDB-lite"/>
    </source>
</evidence>
<dbReference type="OrthoDB" id="204980at2759"/>
<dbReference type="Pfam" id="PF21156">
    <property type="entry name" value="ISOA1-3_C"/>
    <property type="match status" value="1"/>
</dbReference>
<keyword evidence="8" id="KW-0378">Hydrolase</keyword>
<dbReference type="InterPro" id="IPR048650">
    <property type="entry name" value="ISOA1-3-like_C"/>
</dbReference>
<dbReference type="GO" id="GO:0019156">
    <property type="term" value="F:isoamylase activity"/>
    <property type="evidence" value="ECO:0007669"/>
    <property type="project" value="UniProtKB-ARBA"/>
</dbReference>
<dbReference type="InterPro" id="IPR004193">
    <property type="entry name" value="Glyco_hydro_13_N"/>
</dbReference>
<dbReference type="SUPFAM" id="SSF51011">
    <property type="entry name" value="Glycosyl hydrolase domain"/>
    <property type="match status" value="1"/>
</dbReference>
<evidence type="ECO:0000256" key="5">
    <source>
        <dbReference type="ARBA" id="ARBA00022946"/>
    </source>
</evidence>
<sequence length="717" mass="79526">MPGTAPKNPSARTVHAGRALPYGASPTSRGTNFAIYARETTSVALLLTVDATESVHPLDPSLNRTGHVWHVELVPPVPAAAAYAWRVGRDKDPRWRSNVCLDPWATVLDSPVGPAAFNDRSSKTEQYSPRALVAPPTVFDWQDVAKPRIAWKDMVIYELHVRGFSKRAPDIGPTKLKGSAGSFVGVVERIPYLKSLGVNVVELLPVMEYNEREWSHINPESNKPLSQYWGYSTVAFFAPMNRFGRDGSSPAQVLAEFKYMVRELHREGIEVILDVVYNHTAEMGLDFVGPGFYGMKTLAPFSYYVLRDGGHTFVNHSGCGNTVNSNNPATQELICASLRYWAHEMGVDGFRFDLASILCRGVDGEPLADPPIIERMTKDPTMRDVKLIAEPWDCGGLYQVGTFPHFGVWAEWNGKFRDCVRRFVKGDGGMIGEFATRLCGSQDLYGDGRKPFHSINFITAHDGFSMHDLVAYDKKHNHQNGENNNDGEAHNNSWNCGAEGDTSDGNILALRRRQMKNMLVALLVAAGTPMLTMGDEYGHTKKGNNNGWCQDSELTWFDWGAAKADKHGLMRFTSKLVRLRRSVSSLQHDTFLSDRDIAWHGSNGGQPDWKSSYNFLAMSFKGACEIYVAFNAGGESRDLQLPHVHGGWERVIDSNLEPPKDFADEGQAAKLDGGSSYKIMPFSCLLLRQNGRDGEGQKLDDVVQAFESVEISNLPEA</sequence>
<feature type="compositionally biased region" description="Polar residues" evidence="6">
    <location>
        <begin position="480"/>
        <end position="495"/>
    </location>
</feature>
<keyword evidence="5" id="KW-0809">Transit peptide</keyword>
<dbReference type="OMA" id="WGNDFGR"/>
<name>R7Q452_CHOCR</name>
<evidence type="ECO:0000256" key="1">
    <source>
        <dbReference type="ARBA" id="ARBA00004229"/>
    </source>
</evidence>
<dbReference type="Gramene" id="CDF32121">
    <property type="protein sequence ID" value="CDF32121"/>
    <property type="gene ID" value="CHC_T00009540001"/>
</dbReference>
<dbReference type="InterPro" id="IPR013783">
    <property type="entry name" value="Ig-like_fold"/>
</dbReference>
<dbReference type="STRING" id="2769.R7Q452"/>
<keyword evidence="4" id="KW-0934">Plastid</keyword>
<dbReference type="GO" id="GO:0009507">
    <property type="term" value="C:chloroplast"/>
    <property type="evidence" value="ECO:0007669"/>
    <property type="project" value="UniProtKB-SubCell"/>
</dbReference>
<dbReference type="InterPro" id="IPR014756">
    <property type="entry name" value="Ig_E-set"/>
</dbReference>
<dbReference type="RefSeq" id="XP_005711786.1">
    <property type="nucleotide sequence ID" value="XM_005711729.1"/>
</dbReference>
<dbReference type="InterPro" id="IPR013780">
    <property type="entry name" value="Glyco_hydro_b"/>
</dbReference>
<dbReference type="InterPro" id="IPR017853">
    <property type="entry name" value="GH"/>
</dbReference>
<gene>
    <name evidence="8" type="ORF">CHC_T00009540001</name>
</gene>
<feature type="region of interest" description="Disordered" evidence="6">
    <location>
        <begin position="476"/>
        <end position="496"/>
    </location>
</feature>
<dbReference type="EMBL" id="HG001459">
    <property type="protein sequence ID" value="CDF32121.1"/>
    <property type="molecule type" value="Genomic_DNA"/>
</dbReference>
<keyword evidence="3" id="KW-0150">Chloroplast</keyword>
<dbReference type="SUPFAM" id="SSF51445">
    <property type="entry name" value="(Trans)glycosidases"/>
    <property type="match status" value="1"/>
</dbReference>
<dbReference type="AlphaFoldDB" id="R7Q452"/>
<dbReference type="Gene3D" id="2.60.40.10">
    <property type="entry name" value="Immunoglobulins"/>
    <property type="match status" value="1"/>
</dbReference>
<dbReference type="Gene3D" id="3.20.20.80">
    <property type="entry name" value="Glycosidases"/>
    <property type="match status" value="1"/>
</dbReference>
<evidence type="ECO:0000256" key="4">
    <source>
        <dbReference type="ARBA" id="ARBA00022640"/>
    </source>
</evidence>
<evidence type="ECO:0000313" key="9">
    <source>
        <dbReference type="Proteomes" id="UP000012073"/>
    </source>
</evidence>
<dbReference type="Proteomes" id="UP000012073">
    <property type="component" value="Unassembled WGS sequence"/>
</dbReference>
<dbReference type="Pfam" id="PF02922">
    <property type="entry name" value="CBM_48"/>
    <property type="match status" value="1"/>
</dbReference>
<dbReference type="Gene3D" id="2.60.40.1180">
    <property type="entry name" value="Golgi alpha-mannosidase II"/>
    <property type="match status" value="1"/>
</dbReference>
<evidence type="ECO:0000259" key="7">
    <source>
        <dbReference type="SMART" id="SM00642"/>
    </source>
</evidence>
<evidence type="ECO:0000313" key="8">
    <source>
        <dbReference type="EMBL" id="CDF32121.1"/>
    </source>
</evidence>
<dbReference type="KEGG" id="ccp:CHC_T00009540001"/>
<organism evidence="8 9">
    <name type="scientific">Chondrus crispus</name>
    <name type="common">Carrageen Irish moss</name>
    <name type="synonym">Polymorpha crispa</name>
    <dbReference type="NCBI Taxonomy" id="2769"/>
    <lineage>
        <taxon>Eukaryota</taxon>
        <taxon>Rhodophyta</taxon>
        <taxon>Florideophyceae</taxon>
        <taxon>Rhodymeniophycidae</taxon>
        <taxon>Gigartinales</taxon>
        <taxon>Gigartinaceae</taxon>
        <taxon>Chondrus</taxon>
    </lineage>
</organism>
<comment type="subcellular location">
    <subcellularLocation>
        <location evidence="1">Plastid</location>
        <location evidence="1">Chloroplast</location>
    </subcellularLocation>
</comment>
<comment type="similarity">
    <text evidence="2">Belongs to the glycosyl hydrolase 13 family.</text>
</comment>